<evidence type="ECO:0000259" key="1">
    <source>
        <dbReference type="Pfam" id="PF26078"/>
    </source>
</evidence>
<dbReference type="AlphaFoldDB" id="A0A7W6A8H0"/>
<accession>A0A7W6A8H0</accession>
<reference evidence="3 4" key="1">
    <citation type="submission" date="2020-08" db="EMBL/GenBank/DDBJ databases">
        <title>Genomic Encyclopedia of Type Strains, Phase IV (KMG-IV): sequencing the most valuable type-strain genomes for metagenomic binning, comparative biology and taxonomic classification.</title>
        <authorList>
            <person name="Goeker M."/>
        </authorList>
    </citation>
    <scope>NUCLEOTIDE SEQUENCE [LARGE SCALE GENOMIC DNA]</scope>
    <source>
        <strain evidence="3 4">DSM 19512</strain>
    </source>
</reference>
<sequence>MAATSTTIDLSRLTPPELVEQLDFDAIVAAMVADVQALLPSFDATVDSDPAVKVLQVGAYRELLLRRQFQDAALQLFVAYAGGSNLDHLGALVGVARRTITPADLSTGAPAVMEGDDEYRQRIVLAPEAFSTAGPELAYVALAKGAAGDVLDASAISPAPGEVLVSVLSRTGDGTAPGDLVAAVREATSPSAKRPLGDAVSVRSAQIRNFRIKAQLFTFAGPDLSVVLATARANLDAYLTENRKLGRTLTRSGISAALTVAGVHRVVLIDPVDDVVCDRTQAGWCTDIVIEHGGYAS</sequence>
<dbReference type="EMBL" id="JACIDH010000001">
    <property type="protein sequence ID" value="MBB3877899.1"/>
    <property type="molecule type" value="Genomic_DNA"/>
</dbReference>
<dbReference type="Pfam" id="PF26079">
    <property type="entry name" value="Baseplate_J_C"/>
    <property type="match status" value="1"/>
</dbReference>
<dbReference type="Proteomes" id="UP000538670">
    <property type="component" value="Unassembled WGS sequence"/>
</dbReference>
<proteinExistence type="predicted"/>
<dbReference type="PIRSF" id="PIRSF020481">
    <property type="entry name" value="BAP"/>
    <property type="match status" value="1"/>
</dbReference>
<gene>
    <name evidence="3" type="ORF">GGR48_000302</name>
</gene>
<feature type="domain" description="Baseplate J-like C-terminal" evidence="2">
    <location>
        <begin position="212"/>
        <end position="290"/>
    </location>
</feature>
<dbReference type="RefSeq" id="WP_183950128.1">
    <property type="nucleotide sequence ID" value="NZ_JACIDH010000001.1"/>
</dbReference>
<organism evidence="3 4">
    <name type="scientific">Sphingomonas pseudosanguinis</name>
    <dbReference type="NCBI Taxonomy" id="413712"/>
    <lineage>
        <taxon>Bacteria</taxon>
        <taxon>Pseudomonadati</taxon>
        <taxon>Pseudomonadota</taxon>
        <taxon>Alphaproteobacteria</taxon>
        <taxon>Sphingomonadales</taxon>
        <taxon>Sphingomonadaceae</taxon>
        <taxon>Sphingomonas</taxon>
    </lineage>
</organism>
<evidence type="ECO:0000259" key="2">
    <source>
        <dbReference type="Pfam" id="PF26079"/>
    </source>
</evidence>
<dbReference type="Pfam" id="PF26078">
    <property type="entry name" value="Baseplate_J_M"/>
    <property type="match status" value="1"/>
</dbReference>
<dbReference type="PANTHER" id="PTHR35862:SF1">
    <property type="entry name" value="FELS-2 PROPHAGE PROTEIN"/>
    <property type="match status" value="1"/>
</dbReference>
<comment type="caution">
    <text evidence="3">The sequence shown here is derived from an EMBL/GenBank/DDBJ whole genome shotgun (WGS) entry which is preliminary data.</text>
</comment>
<dbReference type="PANTHER" id="PTHR35862">
    <property type="entry name" value="FELS-2 PROPHAGE PROTEIN"/>
    <property type="match status" value="1"/>
</dbReference>
<dbReference type="InterPro" id="IPR058530">
    <property type="entry name" value="Baseplate_J-like_C"/>
</dbReference>
<dbReference type="InterPro" id="IPR014507">
    <property type="entry name" value="Baseplate_assembly_J_pred"/>
</dbReference>
<keyword evidence="4" id="KW-1185">Reference proteome</keyword>
<evidence type="ECO:0000313" key="3">
    <source>
        <dbReference type="EMBL" id="MBB3877899.1"/>
    </source>
</evidence>
<name>A0A7W6A8H0_9SPHN</name>
<protein>
    <submittedName>
        <fullName evidence="3">Phage-related baseplate assembly protein</fullName>
    </submittedName>
</protein>
<dbReference type="InterPro" id="IPR058531">
    <property type="entry name" value="Baseplate_J_M"/>
</dbReference>
<feature type="domain" description="Baseplate J-like central" evidence="1">
    <location>
        <begin position="131"/>
        <end position="203"/>
    </location>
</feature>
<evidence type="ECO:0000313" key="4">
    <source>
        <dbReference type="Proteomes" id="UP000538670"/>
    </source>
</evidence>
<dbReference type="InterPro" id="IPR052726">
    <property type="entry name" value="Phage_Baseplate_Hub"/>
</dbReference>